<keyword evidence="8" id="KW-1185">Reference proteome</keyword>
<name>A0A016WSV9_9BILA</name>
<dbReference type="SUPFAM" id="SSF81321">
    <property type="entry name" value="Family A G protein-coupled receptor-like"/>
    <property type="match status" value="1"/>
</dbReference>
<dbReference type="InterPro" id="IPR000276">
    <property type="entry name" value="GPCR_Rhodpsn"/>
</dbReference>
<evidence type="ECO:0000256" key="4">
    <source>
        <dbReference type="ARBA" id="ARBA00023136"/>
    </source>
</evidence>
<evidence type="ECO:0000313" key="8">
    <source>
        <dbReference type="Proteomes" id="UP000024635"/>
    </source>
</evidence>
<keyword evidence="2 5" id="KW-0812">Transmembrane</keyword>
<keyword evidence="4 5" id="KW-0472">Membrane</keyword>
<feature type="transmembrane region" description="Helical" evidence="5">
    <location>
        <begin position="47"/>
        <end position="70"/>
    </location>
</feature>
<evidence type="ECO:0000256" key="1">
    <source>
        <dbReference type="ARBA" id="ARBA00004370"/>
    </source>
</evidence>
<evidence type="ECO:0000256" key="3">
    <source>
        <dbReference type="ARBA" id="ARBA00022989"/>
    </source>
</evidence>
<dbReference type="EMBL" id="JARK01000120">
    <property type="protein sequence ID" value="EYC42740.1"/>
    <property type="molecule type" value="Genomic_DNA"/>
</dbReference>
<accession>A0A016WSV9</accession>
<protein>
    <recommendedName>
        <fullName evidence="6">G-protein coupled receptors family 1 profile domain-containing protein</fullName>
    </recommendedName>
</protein>
<dbReference type="PROSITE" id="PS50262">
    <property type="entry name" value="G_PROTEIN_RECEP_F1_2"/>
    <property type="match status" value="1"/>
</dbReference>
<evidence type="ECO:0000313" key="7">
    <source>
        <dbReference type="EMBL" id="EYC42740.1"/>
    </source>
</evidence>
<dbReference type="PANTHER" id="PTHR23360">
    <property type="entry name" value="G-PROTEIN COUPLED RECEPTORS FAMILY 1 PROFILE DOMAIN-CONTAINING PROTEIN-RELATED"/>
    <property type="match status" value="1"/>
</dbReference>
<dbReference type="GO" id="GO:0004930">
    <property type="term" value="F:G protein-coupled receptor activity"/>
    <property type="evidence" value="ECO:0007669"/>
    <property type="project" value="InterPro"/>
</dbReference>
<reference evidence="8" key="1">
    <citation type="journal article" date="2015" name="Nat. Genet.">
        <title>The genome and transcriptome of the zoonotic hookworm Ancylostoma ceylanicum identify infection-specific gene families.</title>
        <authorList>
            <person name="Schwarz E.M."/>
            <person name="Hu Y."/>
            <person name="Antoshechkin I."/>
            <person name="Miller M.M."/>
            <person name="Sternberg P.W."/>
            <person name="Aroian R.V."/>
        </authorList>
    </citation>
    <scope>NUCLEOTIDE SEQUENCE</scope>
    <source>
        <strain evidence="8">HY135</strain>
    </source>
</reference>
<dbReference type="InterPro" id="IPR019424">
    <property type="entry name" value="7TM_GPCR_Srsx"/>
</dbReference>
<gene>
    <name evidence="7" type="primary">Acey_s0520.g2855</name>
    <name evidence="7" type="ORF">Y032_0520g2855</name>
</gene>
<dbReference type="OrthoDB" id="10513585at2759"/>
<dbReference type="InterPro" id="IPR017452">
    <property type="entry name" value="GPCR_Rhodpsn_7TM"/>
</dbReference>
<dbReference type="AlphaFoldDB" id="A0A016WSV9"/>
<feature type="transmembrane region" description="Helical" evidence="5">
    <location>
        <begin position="12"/>
        <end position="35"/>
    </location>
</feature>
<keyword evidence="3 5" id="KW-1133">Transmembrane helix</keyword>
<evidence type="ECO:0000256" key="5">
    <source>
        <dbReference type="SAM" id="Phobius"/>
    </source>
</evidence>
<sequence length="203" mass="22662">MEQAECFRLLFLHLFFGSAQSLMYFMMALDMLLAIGIPIRHKVWPKITYVIMMCVPPILFAFIACVISYSSTERGTPKICGPQATTAHGVATLSMFFLMAANTAAVVMVIIVVVITRRRGNIIKYTQAYVKLNAETDTLVHSVVTQSNIAIYCSQMGHRVLPSDYLRSYSTKPVLASPSEDRALYPLAISEATLLNSFLPRRQ</sequence>
<comment type="subcellular location">
    <subcellularLocation>
        <location evidence="1">Membrane</location>
    </subcellularLocation>
</comment>
<dbReference type="GO" id="GO:0016020">
    <property type="term" value="C:membrane"/>
    <property type="evidence" value="ECO:0007669"/>
    <property type="project" value="UniProtKB-SubCell"/>
</dbReference>
<comment type="caution">
    <text evidence="7">The sequence shown here is derived from an EMBL/GenBank/DDBJ whole genome shotgun (WGS) entry which is preliminary data.</text>
</comment>
<dbReference type="Pfam" id="PF10320">
    <property type="entry name" value="7TM_GPCR_Srsx"/>
    <property type="match status" value="1"/>
</dbReference>
<dbReference type="SMART" id="SM01381">
    <property type="entry name" value="7TM_GPCR_Srsx"/>
    <property type="match status" value="1"/>
</dbReference>
<feature type="domain" description="G-protein coupled receptors family 1 profile" evidence="6">
    <location>
        <begin position="1"/>
        <end position="203"/>
    </location>
</feature>
<evidence type="ECO:0000259" key="6">
    <source>
        <dbReference type="PROSITE" id="PS50262"/>
    </source>
</evidence>
<dbReference type="InterPro" id="IPR047130">
    <property type="entry name" value="7TM_GPCR_Srsx_nematod"/>
</dbReference>
<proteinExistence type="predicted"/>
<feature type="transmembrane region" description="Helical" evidence="5">
    <location>
        <begin position="90"/>
        <end position="115"/>
    </location>
</feature>
<dbReference type="Proteomes" id="UP000024635">
    <property type="component" value="Unassembled WGS sequence"/>
</dbReference>
<dbReference type="Gene3D" id="1.20.1070.10">
    <property type="entry name" value="Rhodopsin 7-helix transmembrane proteins"/>
    <property type="match status" value="1"/>
</dbReference>
<organism evidence="7 8">
    <name type="scientific">Ancylostoma ceylanicum</name>
    <dbReference type="NCBI Taxonomy" id="53326"/>
    <lineage>
        <taxon>Eukaryota</taxon>
        <taxon>Metazoa</taxon>
        <taxon>Ecdysozoa</taxon>
        <taxon>Nematoda</taxon>
        <taxon>Chromadorea</taxon>
        <taxon>Rhabditida</taxon>
        <taxon>Rhabditina</taxon>
        <taxon>Rhabditomorpha</taxon>
        <taxon>Strongyloidea</taxon>
        <taxon>Ancylostomatidae</taxon>
        <taxon>Ancylostomatinae</taxon>
        <taxon>Ancylostoma</taxon>
    </lineage>
</organism>
<evidence type="ECO:0000256" key="2">
    <source>
        <dbReference type="ARBA" id="ARBA00022692"/>
    </source>
</evidence>